<dbReference type="RefSeq" id="WP_375356796.1">
    <property type="nucleotide sequence ID" value="NZ_JBHHMI010000017.1"/>
</dbReference>
<accession>A0ABV5AWH0</accession>
<dbReference type="PANTHER" id="PTHR35145:SF1">
    <property type="entry name" value="CYTOPLASMIC PROTEIN"/>
    <property type="match status" value="1"/>
</dbReference>
<dbReference type="SUPFAM" id="SSF142906">
    <property type="entry name" value="YjbR-like"/>
    <property type="match status" value="1"/>
</dbReference>
<evidence type="ECO:0000313" key="1">
    <source>
        <dbReference type="EMBL" id="MFB5268563.1"/>
    </source>
</evidence>
<dbReference type="GO" id="GO:0003677">
    <property type="term" value="F:DNA binding"/>
    <property type="evidence" value="ECO:0007669"/>
    <property type="project" value="UniProtKB-KW"/>
</dbReference>
<proteinExistence type="predicted"/>
<keyword evidence="1" id="KW-0238">DNA-binding</keyword>
<dbReference type="InterPro" id="IPR007351">
    <property type="entry name" value="YjbR"/>
</dbReference>
<dbReference type="PANTHER" id="PTHR35145">
    <property type="entry name" value="CYTOPLASMIC PROTEIN-RELATED"/>
    <property type="match status" value="1"/>
</dbReference>
<name>A0ABV5AWH0_9BACL</name>
<dbReference type="Gene3D" id="3.90.1150.30">
    <property type="match status" value="1"/>
</dbReference>
<comment type="caution">
    <text evidence="1">The sequence shown here is derived from an EMBL/GenBank/DDBJ whole genome shotgun (WGS) entry which is preliminary data.</text>
</comment>
<gene>
    <name evidence="1" type="ORF">ACE41H_17510</name>
</gene>
<protein>
    <submittedName>
        <fullName evidence="1">MmcQ/YjbR family DNA-binding protein</fullName>
    </submittedName>
</protein>
<evidence type="ECO:0000313" key="2">
    <source>
        <dbReference type="Proteomes" id="UP001580346"/>
    </source>
</evidence>
<sequence>MYKKLESYCLRKKGAVSTYPFGPSAQVFKVGGKMFALLVEENGMPAISLKCDPVIAENLREQNKAIRPGYHLNKQHWNTVTVDGSIPQSELYAMMDHSYELVLKGMTKAARSAIEDRLV</sequence>
<dbReference type="Proteomes" id="UP001580346">
    <property type="component" value="Unassembled WGS sequence"/>
</dbReference>
<dbReference type="InterPro" id="IPR038056">
    <property type="entry name" value="YjbR-like_sf"/>
</dbReference>
<dbReference type="InterPro" id="IPR058532">
    <property type="entry name" value="YjbR/MT2646/Rv2570-like"/>
</dbReference>
<dbReference type="EMBL" id="JBHHMI010000017">
    <property type="protein sequence ID" value="MFB5268563.1"/>
    <property type="molecule type" value="Genomic_DNA"/>
</dbReference>
<dbReference type="Pfam" id="PF04237">
    <property type="entry name" value="YjbR"/>
    <property type="match status" value="1"/>
</dbReference>
<keyword evidence="2" id="KW-1185">Reference proteome</keyword>
<reference evidence="1 2" key="1">
    <citation type="submission" date="2024-09" db="EMBL/GenBank/DDBJ databases">
        <title>Paenibacillus zeirhizospherea sp. nov., isolated from surface of the maize (Zea mays) roots in a horticulture field, Hungary.</title>
        <authorList>
            <person name="Marton D."/>
            <person name="Farkas M."/>
            <person name="Bedics A."/>
            <person name="Toth E."/>
            <person name="Tancsics A."/>
            <person name="Boka K."/>
            <person name="Maroti G."/>
            <person name="Kriszt B."/>
            <person name="Cserhati M."/>
        </authorList>
    </citation>
    <scope>NUCLEOTIDE SEQUENCE [LARGE SCALE GENOMIC DNA]</scope>
    <source>
        <strain evidence="1 2">KCTC 33519</strain>
    </source>
</reference>
<organism evidence="1 2">
    <name type="scientific">Paenibacillus enshidis</name>
    <dbReference type="NCBI Taxonomy" id="1458439"/>
    <lineage>
        <taxon>Bacteria</taxon>
        <taxon>Bacillati</taxon>
        <taxon>Bacillota</taxon>
        <taxon>Bacilli</taxon>
        <taxon>Bacillales</taxon>
        <taxon>Paenibacillaceae</taxon>
        <taxon>Paenibacillus</taxon>
    </lineage>
</organism>